<dbReference type="Proteomes" id="UP000006035">
    <property type="component" value="Unassembled WGS sequence"/>
</dbReference>
<accession>A0ABN0D388</accession>
<evidence type="ECO:0000313" key="1">
    <source>
        <dbReference type="EMBL" id="EGS35935.1"/>
    </source>
</evidence>
<organism evidence="1 2">
    <name type="scientific">Limosilactobacillus oris F0423</name>
    <dbReference type="NCBI Taxonomy" id="944562"/>
    <lineage>
        <taxon>Bacteria</taxon>
        <taxon>Bacillati</taxon>
        <taxon>Bacillota</taxon>
        <taxon>Bacilli</taxon>
        <taxon>Lactobacillales</taxon>
        <taxon>Lactobacillaceae</taxon>
        <taxon>Limosilactobacillus</taxon>
    </lineage>
</organism>
<comment type="caution">
    <text evidence="1">The sequence shown here is derived from an EMBL/GenBank/DDBJ whole genome shotgun (WGS) entry which is preliminary data.</text>
</comment>
<sequence>MENQQSSLLQSFGQPQKAVIWFGNPYLPWHDSQIPGGKWGQELTINIDGSCTSRSLVFNDYQRRPIAGQPTEHFQIASAKAASFLKRILVLLNYFGSRSDGSNPSSTLSTTIWSDDGDSWTFNDYPTDEPAINQLAMEIRDCLNRADLMALDGNGREDFIEEFVVDYEEDDGYQEQLVLTRVPNAVTYRRQFADGPIVTTTFQWPKSELPLLDRLNPVDFTATIPGIPANAADDNGQLGHFNCLIKRRILPAVRFSGDYERYCLPAPWADLMHTVDELLDIPTTGALLNSNYYTRRRRCLDEVIYIGVKFFEDGREYNYLTDDDTIRPGDSVLVPVGEGDSEQELTVTSKHYYKRSEVPYPLDKVKRVIKKVDEEEKQ</sequence>
<evidence type="ECO:0000313" key="2">
    <source>
        <dbReference type="Proteomes" id="UP000006035"/>
    </source>
</evidence>
<name>A0ABN0D388_9LACO</name>
<keyword evidence="2" id="KW-1185">Reference proteome</keyword>
<protein>
    <submittedName>
        <fullName evidence="1">Conserved domain protein</fullName>
    </submittedName>
</protein>
<reference evidence="1 2" key="1">
    <citation type="submission" date="2011-05" db="EMBL/GenBank/DDBJ databases">
        <authorList>
            <person name="Durkin A.S."/>
            <person name="Kim M."/>
            <person name="Radune D."/>
            <person name="Hostetler J."/>
            <person name="Torralba M."/>
            <person name="Gillis M."/>
            <person name="Methe B."/>
            <person name="Sutton G."/>
            <person name="Nelson K.E."/>
        </authorList>
    </citation>
    <scope>NUCLEOTIDE SEQUENCE [LARGE SCALE GENOMIC DNA]</scope>
    <source>
        <strain evidence="1 2">F0423</strain>
    </source>
</reference>
<proteinExistence type="predicted"/>
<gene>
    <name evidence="1" type="ORF">HMPREF9102_1211</name>
</gene>
<dbReference type="EMBL" id="AFTL01000019">
    <property type="protein sequence ID" value="EGS35935.1"/>
    <property type="molecule type" value="Genomic_DNA"/>
</dbReference>
<dbReference type="RefSeq" id="WP_003716030.1">
    <property type="nucleotide sequence ID" value="NZ_AFTL01000019.1"/>
</dbReference>